<comment type="caution">
    <text evidence="11">The sequence shown here is derived from an EMBL/GenBank/DDBJ whole genome shotgun (WGS) entry which is preliminary data.</text>
</comment>
<evidence type="ECO:0000256" key="7">
    <source>
        <dbReference type="ARBA" id="ARBA00023237"/>
    </source>
</evidence>
<dbReference type="InterPro" id="IPR039426">
    <property type="entry name" value="TonB-dep_rcpt-like"/>
</dbReference>
<dbReference type="SUPFAM" id="SSF56935">
    <property type="entry name" value="Porins"/>
    <property type="match status" value="1"/>
</dbReference>
<evidence type="ECO:0000313" key="12">
    <source>
        <dbReference type="Proteomes" id="UP000270205"/>
    </source>
</evidence>
<keyword evidence="3 8" id="KW-1134">Transmembrane beta strand</keyword>
<evidence type="ECO:0000256" key="6">
    <source>
        <dbReference type="ARBA" id="ARBA00023136"/>
    </source>
</evidence>
<name>A0A7Z8YP81_9FLAO</name>
<evidence type="ECO:0000256" key="4">
    <source>
        <dbReference type="ARBA" id="ARBA00022692"/>
    </source>
</evidence>
<accession>A0A7Z8YP81</accession>
<keyword evidence="4 8" id="KW-0812">Transmembrane</keyword>
<dbReference type="GO" id="GO:0044718">
    <property type="term" value="P:siderophore transmembrane transport"/>
    <property type="evidence" value="ECO:0007669"/>
    <property type="project" value="TreeGrafter"/>
</dbReference>
<comment type="subcellular location">
    <subcellularLocation>
        <location evidence="1 8">Cell outer membrane</location>
        <topology evidence="1 8">Multi-pass membrane protein</topology>
    </subcellularLocation>
</comment>
<keyword evidence="11" id="KW-0675">Receptor</keyword>
<comment type="similarity">
    <text evidence="8">Belongs to the TonB-dependent receptor family.</text>
</comment>
<dbReference type="Proteomes" id="UP000270205">
    <property type="component" value="Unassembled WGS sequence"/>
</dbReference>
<keyword evidence="5 9" id="KW-0732">Signal</keyword>
<dbReference type="InterPro" id="IPR036942">
    <property type="entry name" value="Beta-barrel_TonB_sf"/>
</dbReference>
<evidence type="ECO:0000256" key="5">
    <source>
        <dbReference type="ARBA" id="ARBA00022729"/>
    </source>
</evidence>
<dbReference type="PANTHER" id="PTHR30069:SF29">
    <property type="entry name" value="HEMOGLOBIN AND HEMOGLOBIN-HAPTOGLOBIN-BINDING PROTEIN 1-RELATED"/>
    <property type="match status" value="1"/>
</dbReference>
<evidence type="ECO:0000256" key="8">
    <source>
        <dbReference type="PROSITE-ProRule" id="PRU01360"/>
    </source>
</evidence>
<keyword evidence="2 8" id="KW-0813">Transport</keyword>
<reference evidence="11 12" key="1">
    <citation type="submission" date="2018-11" db="EMBL/GenBank/DDBJ databases">
        <authorList>
            <consortium name="Pathogen Informatics"/>
        </authorList>
    </citation>
    <scope>NUCLEOTIDE SEQUENCE [LARGE SCALE GENOMIC DNA]</scope>
    <source>
        <strain evidence="11 12">NCTC12929</strain>
    </source>
</reference>
<evidence type="ECO:0000256" key="1">
    <source>
        <dbReference type="ARBA" id="ARBA00004571"/>
    </source>
</evidence>
<gene>
    <name evidence="11" type="primary">cirA_2</name>
    <name evidence="11" type="ORF">NCTC12929_01692</name>
</gene>
<evidence type="ECO:0000259" key="10">
    <source>
        <dbReference type="Pfam" id="PF07715"/>
    </source>
</evidence>
<feature type="domain" description="TonB-dependent receptor plug" evidence="10">
    <location>
        <begin position="115"/>
        <end position="218"/>
    </location>
</feature>
<dbReference type="PROSITE" id="PS52016">
    <property type="entry name" value="TONB_DEPENDENT_REC_3"/>
    <property type="match status" value="1"/>
</dbReference>
<dbReference type="Gene3D" id="2.170.130.10">
    <property type="entry name" value="TonB-dependent receptor, plug domain"/>
    <property type="match status" value="1"/>
</dbReference>
<proteinExistence type="inferred from homology"/>
<dbReference type="GO" id="GO:0009279">
    <property type="term" value="C:cell outer membrane"/>
    <property type="evidence" value="ECO:0007669"/>
    <property type="project" value="UniProtKB-SubCell"/>
</dbReference>
<dbReference type="InterPro" id="IPR012910">
    <property type="entry name" value="Plug_dom"/>
</dbReference>
<dbReference type="RefSeq" id="WP_125151480.1">
    <property type="nucleotide sequence ID" value="NZ_UYIV01000001.1"/>
</dbReference>
<dbReference type="EMBL" id="UYIV01000001">
    <property type="protein sequence ID" value="VDH04955.1"/>
    <property type="molecule type" value="Genomic_DNA"/>
</dbReference>
<dbReference type="Gene3D" id="2.40.170.20">
    <property type="entry name" value="TonB-dependent receptor, beta-barrel domain"/>
    <property type="match status" value="1"/>
</dbReference>
<dbReference type="AlphaFoldDB" id="A0A7Z8YP81"/>
<keyword evidence="6 8" id="KW-0472">Membrane</keyword>
<evidence type="ECO:0000256" key="2">
    <source>
        <dbReference type="ARBA" id="ARBA00022448"/>
    </source>
</evidence>
<protein>
    <submittedName>
        <fullName evidence="11">Colicin I receptor</fullName>
    </submittedName>
</protein>
<dbReference type="PROSITE" id="PS51257">
    <property type="entry name" value="PROKAR_LIPOPROTEIN"/>
    <property type="match status" value="1"/>
</dbReference>
<dbReference type="GO" id="GO:0015344">
    <property type="term" value="F:siderophore uptake transmembrane transporter activity"/>
    <property type="evidence" value="ECO:0007669"/>
    <property type="project" value="TreeGrafter"/>
</dbReference>
<feature type="chain" id="PRO_5030867163" evidence="9">
    <location>
        <begin position="20"/>
        <end position="790"/>
    </location>
</feature>
<dbReference type="InterPro" id="IPR037066">
    <property type="entry name" value="Plug_dom_sf"/>
</dbReference>
<evidence type="ECO:0000256" key="3">
    <source>
        <dbReference type="ARBA" id="ARBA00022452"/>
    </source>
</evidence>
<dbReference type="PANTHER" id="PTHR30069">
    <property type="entry name" value="TONB-DEPENDENT OUTER MEMBRANE RECEPTOR"/>
    <property type="match status" value="1"/>
</dbReference>
<keyword evidence="7 8" id="KW-0998">Cell outer membrane</keyword>
<organism evidence="11 12">
    <name type="scientific">Bergeyella zoohelcum</name>
    <dbReference type="NCBI Taxonomy" id="1015"/>
    <lineage>
        <taxon>Bacteria</taxon>
        <taxon>Pseudomonadati</taxon>
        <taxon>Bacteroidota</taxon>
        <taxon>Flavobacteriia</taxon>
        <taxon>Flavobacteriales</taxon>
        <taxon>Weeksellaceae</taxon>
        <taxon>Bergeyella</taxon>
    </lineage>
</organism>
<dbReference type="Pfam" id="PF07715">
    <property type="entry name" value="Plug"/>
    <property type="match status" value="1"/>
</dbReference>
<evidence type="ECO:0000313" key="11">
    <source>
        <dbReference type="EMBL" id="VDH04955.1"/>
    </source>
</evidence>
<feature type="signal peptide" evidence="9">
    <location>
        <begin position="1"/>
        <end position="19"/>
    </location>
</feature>
<evidence type="ECO:0000256" key="9">
    <source>
        <dbReference type="SAM" id="SignalP"/>
    </source>
</evidence>
<sequence length="790" mass="91516">MRFLKVIFFTLFPFMSVFACPVSINVYDFSLNYPLKELHLRLVEQKFVPNDKGIVYFENITSGRYNIEIWHNNKPIHSQTITVDCSLPNNEIRISMYSYELSEVIIEAKTQKQKLKESPFSVQVIDLKNAQHRAENIGTILNQTAGIKLRTDGSVGALSQINLGGMQGKAVRIFKDGMPIELYGHSFDPSMIAPELLEQVNIYKGTLPIELSADALGGGINFLTKIPKKNLLHITATAGSFGTYKTTLNGFLKLNKSGDYYLGMQSSLITSENNFTITAPLYDSNTSTIKNIEVPRFHDATENMYGEWYAGVRNKKWAEKLKVGVLFSSLYKEIQHSADMSKVFGEPYAKEKNITQYLQYQNAFLNQRLKLNINTVYSIFNNQLIDISKKRYDWLGNVSAETNEQGEINRGNEQHLKFNLFHWRVNTSYKLTDSHQIELGNTWHQQKRIGSDPLGAISPITNSDVLAFPAHYRRNIAAIGLSSFWWDKKIETVFALKHYQYSAKGFSTDNYGFSWQANHQGKNIGYTAGISVKENRFLLKTTYENATRLPDEYELYGDAVLIKENLELKPESSHNFNFIVDFTSKNYQWNSNFNIFYRKVSDIIFLQLDIPFNRYINYHNTRILGGEYELTYRPSRRWETAVNITYQDIRSVNVEKTMKFLEGARVPNIPYFFGNHYTRFHFFDIFKKEDKLSFHYHINYVHRFFLKAMSRKVEPPLFGKLQKVATELLIPNDNRLGMASVDAGISYFFHRPQVSLSLNVYNLTNEKLYDNFRVQKPGRAFYFKIAYHFN</sequence>